<comment type="caution">
    <text evidence="1">The sequence shown here is derived from an EMBL/GenBank/DDBJ whole genome shotgun (WGS) entry which is preliminary data.</text>
</comment>
<dbReference type="PIRSF" id="PIRSF010372">
    <property type="entry name" value="PaiB"/>
    <property type="match status" value="1"/>
</dbReference>
<feature type="non-terminal residue" evidence="1">
    <location>
        <position position="1"/>
    </location>
</feature>
<organism evidence="1">
    <name type="scientific">mine drainage metagenome</name>
    <dbReference type="NCBI Taxonomy" id="410659"/>
    <lineage>
        <taxon>unclassified sequences</taxon>
        <taxon>metagenomes</taxon>
        <taxon>ecological metagenomes</taxon>
    </lineage>
</organism>
<gene>
    <name evidence="1" type="ORF">B1A_14141</name>
</gene>
<dbReference type="InterPro" id="IPR007396">
    <property type="entry name" value="TR_PAI2-type"/>
</dbReference>
<dbReference type="PANTHER" id="PTHR35802">
    <property type="entry name" value="PROTEASE SYNTHASE AND SPORULATION PROTEIN PAI 2"/>
    <property type="match status" value="1"/>
</dbReference>
<accession>T1B1I3</accession>
<dbReference type="SUPFAM" id="SSF50475">
    <property type="entry name" value="FMN-binding split barrel"/>
    <property type="match status" value="1"/>
</dbReference>
<dbReference type="EMBL" id="AUZX01010375">
    <property type="protein sequence ID" value="EQD48200.1"/>
    <property type="molecule type" value="Genomic_DNA"/>
</dbReference>
<evidence type="ECO:0000313" key="1">
    <source>
        <dbReference type="EMBL" id="EQD48200.1"/>
    </source>
</evidence>
<proteinExistence type="predicted"/>
<dbReference type="PANTHER" id="PTHR35802:SF1">
    <property type="entry name" value="PROTEASE SYNTHASE AND SPORULATION PROTEIN PAI 2"/>
    <property type="match status" value="1"/>
</dbReference>
<dbReference type="AlphaFoldDB" id="T1B1I3"/>
<dbReference type="InterPro" id="IPR012349">
    <property type="entry name" value="Split_barrel_FMN-bd"/>
</dbReference>
<dbReference type="Gene3D" id="2.30.110.10">
    <property type="entry name" value="Electron Transport, Fmn-binding Protein, Chain A"/>
    <property type="match status" value="1"/>
</dbReference>
<protein>
    <submittedName>
        <fullName evidence="1">Negative transcriptional regulator</fullName>
    </submittedName>
</protein>
<sequence length="169" mass="18737">LRTDDGGGRLHGHVSRENPLWRYFGGVIEALVIFHGPQAYISPAWYPSRAVDGRVVPTWNYAVVHAYGTPRAIHDPGWLLEHVTQLTEAHEARQAQPWRVADAPKDYVNQMISGIVGVEIAIARLEGKWKVSQNRRRSDQLGVCAGLQAQGTDGAWAMADLVARRIKAP</sequence>
<dbReference type="Pfam" id="PF04299">
    <property type="entry name" value="FMN_bind_2"/>
    <property type="match status" value="1"/>
</dbReference>
<reference evidence="1" key="1">
    <citation type="submission" date="2013-08" db="EMBL/GenBank/DDBJ databases">
        <authorList>
            <person name="Mendez C."/>
            <person name="Richter M."/>
            <person name="Ferrer M."/>
            <person name="Sanchez J."/>
        </authorList>
    </citation>
    <scope>NUCLEOTIDE SEQUENCE</scope>
</reference>
<reference evidence="1" key="2">
    <citation type="journal article" date="2014" name="ISME J.">
        <title>Microbial stratification in low pH oxic and suboxic macroscopic growths along an acid mine drainage.</title>
        <authorList>
            <person name="Mendez-Garcia C."/>
            <person name="Mesa V."/>
            <person name="Sprenger R.R."/>
            <person name="Richter M."/>
            <person name="Diez M.S."/>
            <person name="Solano J."/>
            <person name="Bargiela R."/>
            <person name="Golyshina O.V."/>
            <person name="Manteca A."/>
            <person name="Ramos J.L."/>
            <person name="Gallego J.R."/>
            <person name="Llorente I."/>
            <person name="Martins Dos Santos V.A."/>
            <person name="Jensen O.N."/>
            <person name="Pelaez A.I."/>
            <person name="Sanchez J."/>
            <person name="Ferrer M."/>
        </authorList>
    </citation>
    <scope>NUCLEOTIDE SEQUENCE</scope>
</reference>
<name>T1B1I3_9ZZZZ</name>